<evidence type="ECO:0000313" key="3">
    <source>
        <dbReference type="Proteomes" id="UP001207654"/>
    </source>
</evidence>
<proteinExistence type="predicted"/>
<evidence type="ECO:0000256" key="1">
    <source>
        <dbReference type="SAM" id="Phobius"/>
    </source>
</evidence>
<dbReference type="InterPro" id="IPR025058">
    <property type="entry name" value="DUF3995"/>
</dbReference>
<reference evidence="2 3" key="1">
    <citation type="submission" date="2022-11" db="EMBL/GenBank/DDBJ databases">
        <title>Minimal conservation of predation-associated metabolite biosynthetic gene clusters underscores biosynthetic potential of Myxococcota including descriptions for ten novel species: Archangium lansinium sp. nov., Myxococcus landrumus sp. nov., Nannocystis bai.</title>
        <authorList>
            <person name="Ahearne A."/>
            <person name="Stevens C."/>
            <person name="Phillips K."/>
        </authorList>
    </citation>
    <scope>NUCLEOTIDE SEQUENCE [LARGE SCALE GENOMIC DNA]</scope>
    <source>
        <strain evidence="2 3">MIWBW</strain>
    </source>
</reference>
<comment type="caution">
    <text evidence="2">The sequence shown here is derived from an EMBL/GenBank/DDBJ whole genome shotgun (WGS) entry which is preliminary data.</text>
</comment>
<dbReference type="Pfam" id="PF13160">
    <property type="entry name" value="DUF3995"/>
    <property type="match status" value="1"/>
</dbReference>
<dbReference type="RefSeq" id="WP_267539680.1">
    <property type="nucleotide sequence ID" value="NZ_JAPNKA010000001.1"/>
</dbReference>
<feature type="transmembrane region" description="Helical" evidence="1">
    <location>
        <begin position="121"/>
        <end position="139"/>
    </location>
</feature>
<dbReference type="Proteomes" id="UP001207654">
    <property type="component" value="Unassembled WGS sequence"/>
</dbReference>
<gene>
    <name evidence="2" type="ORF">OV287_42115</name>
</gene>
<sequence length="142" mass="14612">MTMVLGVAAAAVLGALAGLHFFWASGGRWGASVAIPEFNGKAAFTPTPIATIVVGALLLGAAGVALTAAGVRVLPLPLEVVHVGTGLLSAAFFLRAVGDFRYVGLFKRQRGTRFAQMDNRLYIPLCTGLAAALAAVILLPRP</sequence>
<name>A0ABT4AHC6_9BACT</name>
<keyword evidence="3" id="KW-1185">Reference proteome</keyword>
<feature type="transmembrane region" description="Helical" evidence="1">
    <location>
        <begin position="48"/>
        <end position="68"/>
    </location>
</feature>
<accession>A0ABT4AHC6</accession>
<feature type="transmembrane region" description="Helical" evidence="1">
    <location>
        <begin position="80"/>
        <end position="98"/>
    </location>
</feature>
<protein>
    <submittedName>
        <fullName evidence="2">DUF3995 domain-containing protein</fullName>
    </submittedName>
</protein>
<organism evidence="2 3">
    <name type="scientific">Archangium lansingense</name>
    <dbReference type="NCBI Taxonomy" id="2995310"/>
    <lineage>
        <taxon>Bacteria</taxon>
        <taxon>Pseudomonadati</taxon>
        <taxon>Myxococcota</taxon>
        <taxon>Myxococcia</taxon>
        <taxon>Myxococcales</taxon>
        <taxon>Cystobacterineae</taxon>
        <taxon>Archangiaceae</taxon>
        <taxon>Archangium</taxon>
    </lineage>
</organism>
<evidence type="ECO:0000313" key="2">
    <source>
        <dbReference type="EMBL" id="MCY1081065.1"/>
    </source>
</evidence>
<dbReference type="EMBL" id="JAPNKA010000001">
    <property type="protein sequence ID" value="MCY1081065.1"/>
    <property type="molecule type" value="Genomic_DNA"/>
</dbReference>
<keyword evidence="1" id="KW-0472">Membrane</keyword>
<keyword evidence="1" id="KW-1133">Transmembrane helix</keyword>
<keyword evidence="1" id="KW-0812">Transmembrane</keyword>